<organism evidence="2 3">
    <name type="scientific">Bombardia bombarda</name>
    <dbReference type="NCBI Taxonomy" id="252184"/>
    <lineage>
        <taxon>Eukaryota</taxon>
        <taxon>Fungi</taxon>
        <taxon>Dikarya</taxon>
        <taxon>Ascomycota</taxon>
        <taxon>Pezizomycotina</taxon>
        <taxon>Sordariomycetes</taxon>
        <taxon>Sordariomycetidae</taxon>
        <taxon>Sordariales</taxon>
        <taxon>Lasiosphaeriaceae</taxon>
        <taxon>Bombardia</taxon>
    </lineage>
</organism>
<gene>
    <name evidence="2" type="ORF">B0T17DRAFT_511861</name>
</gene>
<comment type="caution">
    <text evidence="2">The sequence shown here is derived from an EMBL/GenBank/DDBJ whole genome shotgun (WGS) entry which is preliminary data.</text>
</comment>
<evidence type="ECO:0000256" key="1">
    <source>
        <dbReference type="SAM" id="MobiDB-lite"/>
    </source>
</evidence>
<feature type="compositionally biased region" description="Basic residues" evidence="1">
    <location>
        <begin position="7"/>
        <end position="36"/>
    </location>
</feature>
<name>A0AA39TGS1_9PEZI</name>
<evidence type="ECO:0000313" key="2">
    <source>
        <dbReference type="EMBL" id="KAK0610342.1"/>
    </source>
</evidence>
<dbReference type="Proteomes" id="UP001174934">
    <property type="component" value="Unassembled WGS sequence"/>
</dbReference>
<keyword evidence="3" id="KW-1185">Reference proteome</keyword>
<dbReference type="AlphaFoldDB" id="A0AA39TGS1"/>
<evidence type="ECO:0000313" key="3">
    <source>
        <dbReference type="Proteomes" id="UP001174934"/>
    </source>
</evidence>
<protein>
    <submittedName>
        <fullName evidence="2">Uncharacterized protein</fullName>
    </submittedName>
</protein>
<dbReference type="EMBL" id="JAULSR010000010">
    <property type="protein sequence ID" value="KAK0610342.1"/>
    <property type="molecule type" value="Genomic_DNA"/>
</dbReference>
<proteinExistence type="predicted"/>
<accession>A0AA39TGS1</accession>
<sequence>MKAPRPVPHHNRANRARGHLSNRKPKGHTHKGLGHRRYCPRRWLPAPRRGCSNGLHRGRHTLAAWLLPTHPWLAELPALVRERLGGLYISGEHARQPRHQLREHRYQSRRLSRAHPTRRTRINRKEANRASRIGKSGRRVGWASRCWN</sequence>
<feature type="region of interest" description="Disordered" evidence="1">
    <location>
        <begin position="1"/>
        <end position="36"/>
    </location>
</feature>
<reference evidence="2" key="1">
    <citation type="submission" date="2023-06" db="EMBL/GenBank/DDBJ databases">
        <title>Genome-scale phylogeny and comparative genomics of the fungal order Sordariales.</title>
        <authorList>
            <consortium name="Lawrence Berkeley National Laboratory"/>
            <person name="Hensen N."/>
            <person name="Bonometti L."/>
            <person name="Westerberg I."/>
            <person name="Brannstrom I.O."/>
            <person name="Guillou S."/>
            <person name="Cros-Aarteil S."/>
            <person name="Calhoun S."/>
            <person name="Haridas S."/>
            <person name="Kuo A."/>
            <person name="Mondo S."/>
            <person name="Pangilinan J."/>
            <person name="Riley R."/>
            <person name="LaButti K."/>
            <person name="Andreopoulos B."/>
            <person name="Lipzen A."/>
            <person name="Chen C."/>
            <person name="Yanf M."/>
            <person name="Daum C."/>
            <person name="Ng V."/>
            <person name="Clum A."/>
            <person name="Steindorff A."/>
            <person name="Ohm R."/>
            <person name="Martin F."/>
            <person name="Silar P."/>
            <person name="Natvig D."/>
            <person name="Lalanne C."/>
            <person name="Gautier V."/>
            <person name="Ament-velasquez S.L."/>
            <person name="Kruys A."/>
            <person name="Hutchinson M.I."/>
            <person name="Powell A.J."/>
            <person name="Barry K."/>
            <person name="Miller A.N."/>
            <person name="Grigoriev I.V."/>
            <person name="Debuchy R."/>
            <person name="Gladieux P."/>
            <person name="Thoren M.H."/>
            <person name="Johannesson H."/>
        </authorList>
    </citation>
    <scope>NUCLEOTIDE SEQUENCE</scope>
    <source>
        <strain evidence="2">SMH3391-2</strain>
    </source>
</reference>